<dbReference type="PROSITE" id="PS50110">
    <property type="entry name" value="RESPONSE_REGULATORY"/>
    <property type="match status" value="1"/>
</dbReference>
<dbReference type="InterPro" id="IPR011006">
    <property type="entry name" value="CheY-like_superfamily"/>
</dbReference>
<dbReference type="InterPro" id="IPR046947">
    <property type="entry name" value="LytR-like"/>
</dbReference>
<reference evidence="4 5" key="1">
    <citation type="submission" date="2020-08" db="EMBL/GenBank/DDBJ databases">
        <title>Genomic Encyclopedia of Type Strains, Phase IV (KMG-IV): sequencing the most valuable type-strain genomes for metagenomic binning, comparative biology and taxonomic classification.</title>
        <authorList>
            <person name="Goeker M."/>
        </authorList>
    </citation>
    <scope>NUCLEOTIDE SEQUENCE [LARGE SCALE GENOMIC DNA]</scope>
    <source>
        <strain evidence="4 5">DSM 17976</strain>
    </source>
</reference>
<dbReference type="Gene3D" id="3.40.50.2300">
    <property type="match status" value="1"/>
</dbReference>
<organism evidence="4 5">
    <name type="scientific">Runella defluvii</name>
    <dbReference type="NCBI Taxonomy" id="370973"/>
    <lineage>
        <taxon>Bacteria</taxon>
        <taxon>Pseudomonadati</taxon>
        <taxon>Bacteroidota</taxon>
        <taxon>Cytophagia</taxon>
        <taxon>Cytophagales</taxon>
        <taxon>Spirosomataceae</taxon>
        <taxon>Runella</taxon>
    </lineage>
</organism>
<dbReference type="AlphaFoldDB" id="A0A7W6ENA7"/>
<dbReference type="GO" id="GO:0003677">
    <property type="term" value="F:DNA binding"/>
    <property type="evidence" value="ECO:0007669"/>
    <property type="project" value="InterPro"/>
</dbReference>
<dbReference type="Gene3D" id="2.40.50.1020">
    <property type="entry name" value="LytTr DNA-binding domain"/>
    <property type="match status" value="1"/>
</dbReference>
<feature type="domain" description="HTH LytTR-type" evidence="3">
    <location>
        <begin position="146"/>
        <end position="252"/>
    </location>
</feature>
<dbReference type="RefSeq" id="WP_183971051.1">
    <property type="nucleotide sequence ID" value="NZ_JACIBY010000001.1"/>
</dbReference>
<comment type="caution">
    <text evidence="4">The sequence shown here is derived from an EMBL/GenBank/DDBJ whole genome shotgun (WGS) entry which is preliminary data.</text>
</comment>
<dbReference type="InterPro" id="IPR007492">
    <property type="entry name" value="LytTR_DNA-bd_dom"/>
</dbReference>
<evidence type="ECO:0000259" key="2">
    <source>
        <dbReference type="PROSITE" id="PS50110"/>
    </source>
</evidence>
<dbReference type="PANTHER" id="PTHR37299">
    <property type="entry name" value="TRANSCRIPTIONAL REGULATOR-RELATED"/>
    <property type="match status" value="1"/>
</dbReference>
<dbReference type="SUPFAM" id="SSF52172">
    <property type="entry name" value="CheY-like"/>
    <property type="match status" value="1"/>
</dbReference>
<evidence type="ECO:0000313" key="5">
    <source>
        <dbReference type="Proteomes" id="UP000541352"/>
    </source>
</evidence>
<proteinExistence type="predicted"/>
<evidence type="ECO:0000313" key="4">
    <source>
        <dbReference type="EMBL" id="MBB3836279.1"/>
    </source>
</evidence>
<feature type="modified residue" description="4-aspartylphosphate" evidence="1">
    <location>
        <position position="55"/>
    </location>
</feature>
<dbReference type="PROSITE" id="PS50930">
    <property type="entry name" value="HTH_LYTTR"/>
    <property type="match status" value="1"/>
</dbReference>
<dbReference type="GO" id="GO:0000156">
    <property type="term" value="F:phosphorelay response regulator activity"/>
    <property type="evidence" value="ECO:0007669"/>
    <property type="project" value="InterPro"/>
</dbReference>
<name>A0A7W6ENA7_9BACT</name>
<dbReference type="SMART" id="SM00850">
    <property type="entry name" value="LytTR"/>
    <property type="match status" value="1"/>
</dbReference>
<keyword evidence="5" id="KW-1185">Reference proteome</keyword>
<dbReference type="InterPro" id="IPR001789">
    <property type="entry name" value="Sig_transdc_resp-reg_receiver"/>
</dbReference>
<gene>
    <name evidence="4" type="ORF">FHS57_000261</name>
</gene>
<dbReference type="EMBL" id="JACIBY010000001">
    <property type="protein sequence ID" value="MBB3836279.1"/>
    <property type="molecule type" value="Genomic_DNA"/>
</dbReference>
<dbReference type="Pfam" id="PF00072">
    <property type="entry name" value="Response_reg"/>
    <property type="match status" value="1"/>
</dbReference>
<dbReference type="SMART" id="SM00448">
    <property type="entry name" value="REC"/>
    <property type="match status" value="1"/>
</dbReference>
<evidence type="ECO:0000259" key="3">
    <source>
        <dbReference type="PROSITE" id="PS50930"/>
    </source>
</evidence>
<protein>
    <submittedName>
        <fullName evidence="4">Two-component system LytT family response regulator</fullName>
    </submittedName>
</protein>
<dbReference type="PANTHER" id="PTHR37299:SF1">
    <property type="entry name" value="STAGE 0 SPORULATION PROTEIN A HOMOLOG"/>
    <property type="match status" value="1"/>
</dbReference>
<dbReference type="Proteomes" id="UP000541352">
    <property type="component" value="Unassembled WGS sequence"/>
</dbReference>
<accession>A0A7W6ENA7</accession>
<evidence type="ECO:0000256" key="1">
    <source>
        <dbReference type="PROSITE-ProRule" id="PRU00169"/>
    </source>
</evidence>
<keyword evidence="1" id="KW-0597">Phosphoprotein</keyword>
<dbReference type="Pfam" id="PF04397">
    <property type="entry name" value="LytTR"/>
    <property type="match status" value="1"/>
</dbReference>
<sequence length="252" mass="29326">MFTTLLIDDEPIALGRLKRLLAQFDDLIEVVDEALNGLEGIQKIETLRPNLLFLDIEMPQMTGFEMLSRLSYMPMVVFVTAYDQYAIKAFEENSIDYLLKPVEKERLAKTMDKLRNLRPEQEPTLSQESLRQLIGSMVPKKEMHSISVKSGDKILFVPLSDISFFQAEDKYVLLNTVDNKQYLMNYTITSLEEKLPSNFVRVSRSTIVNSTKIREMERYFTGKYMIVMLDQKQTKIESGSTYQENVKRLMEF</sequence>
<feature type="domain" description="Response regulatory" evidence="2">
    <location>
        <begin position="3"/>
        <end position="115"/>
    </location>
</feature>